<accession>A0A9P5XD57</accession>
<feature type="compositionally biased region" description="Polar residues" evidence="2">
    <location>
        <begin position="177"/>
        <end position="186"/>
    </location>
</feature>
<feature type="transmembrane region" description="Helical" evidence="3">
    <location>
        <begin position="20"/>
        <end position="40"/>
    </location>
</feature>
<feature type="region of interest" description="Disordered" evidence="2">
    <location>
        <begin position="177"/>
        <end position="921"/>
    </location>
</feature>
<feature type="compositionally biased region" description="Basic and acidic residues" evidence="2">
    <location>
        <begin position="290"/>
        <end position="318"/>
    </location>
</feature>
<feature type="compositionally biased region" description="Pro residues" evidence="2">
    <location>
        <begin position="699"/>
        <end position="714"/>
    </location>
</feature>
<feature type="compositionally biased region" description="Pro residues" evidence="2">
    <location>
        <begin position="655"/>
        <end position="691"/>
    </location>
</feature>
<feature type="compositionally biased region" description="Basic and acidic residues" evidence="2">
    <location>
        <begin position="360"/>
        <end position="381"/>
    </location>
</feature>
<reference evidence="4" key="1">
    <citation type="submission" date="2020-11" db="EMBL/GenBank/DDBJ databases">
        <authorList>
            <consortium name="DOE Joint Genome Institute"/>
            <person name="Ahrendt S."/>
            <person name="Riley R."/>
            <person name="Andreopoulos W."/>
            <person name="Labutti K."/>
            <person name="Pangilinan J."/>
            <person name="Ruiz-Duenas F.J."/>
            <person name="Barrasa J.M."/>
            <person name="Sanchez-Garcia M."/>
            <person name="Camarero S."/>
            <person name="Miyauchi S."/>
            <person name="Serrano A."/>
            <person name="Linde D."/>
            <person name="Babiker R."/>
            <person name="Drula E."/>
            <person name="Ayuso-Fernandez I."/>
            <person name="Pacheco R."/>
            <person name="Padilla G."/>
            <person name="Ferreira P."/>
            <person name="Barriuso J."/>
            <person name="Kellner H."/>
            <person name="Castanera R."/>
            <person name="Alfaro M."/>
            <person name="Ramirez L."/>
            <person name="Pisabarro A.G."/>
            <person name="Kuo A."/>
            <person name="Tritt A."/>
            <person name="Lipzen A."/>
            <person name="He G."/>
            <person name="Yan M."/>
            <person name="Ng V."/>
            <person name="Cullen D."/>
            <person name="Martin F."/>
            <person name="Rosso M.-N."/>
            <person name="Henrissat B."/>
            <person name="Hibbett D."/>
            <person name="Martinez A.T."/>
            <person name="Grigoriev I.V."/>
        </authorList>
    </citation>
    <scope>NUCLEOTIDE SEQUENCE</scope>
    <source>
        <strain evidence="4">MF-IS2</strain>
    </source>
</reference>
<feature type="compositionally biased region" description="Pro residues" evidence="2">
    <location>
        <begin position="426"/>
        <end position="439"/>
    </location>
</feature>
<evidence type="ECO:0000313" key="4">
    <source>
        <dbReference type="EMBL" id="KAF9449193.1"/>
    </source>
</evidence>
<feature type="compositionally biased region" description="Gly residues" evidence="2">
    <location>
        <begin position="852"/>
        <end position="861"/>
    </location>
</feature>
<feature type="compositionally biased region" description="Low complexity" evidence="2">
    <location>
        <begin position="478"/>
        <end position="487"/>
    </location>
</feature>
<keyword evidence="1" id="KW-0175">Coiled coil</keyword>
<feature type="compositionally biased region" description="Polar residues" evidence="2">
    <location>
        <begin position="637"/>
        <end position="654"/>
    </location>
</feature>
<feature type="compositionally biased region" description="Pro residues" evidence="2">
    <location>
        <begin position="623"/>
        <end position="636"/>
    </location>
</feature>
<keyword evidence="3" id="KW-1133">Transmembrane helix</keyword>
<protein>
    <submittedName>
        <fullName evidence="4">Uncharacterized protein</fullName>
    </submittedName>
</protein>
<evidence type="ECO:0000256" key="2">
    <source>
        <dbReference type="SAM" id="MobiDB-lite"/>
    </source>
</evidence>
<evidence type="ECO:0000256" key="1">
    <source>
        <dbReference type="SAM" id="Coils"/>
    </source>
</evidence>
<feature type="compositionally biased region" description="Polar residues" evidence="2">
    <location>
        <begin position="533"/>
        <end position="556"/>
    </location>
</feature>
<dbReference type="Proteomes" id="UP000807342">
    <property type="component" value="Unassembled WGS sequence"/>
</dbReference>
<organism evidence="4 5">
    <name type="scientific">Macrolepiota fuliginosa MF-IS2</name>
    <dbReference type="NCBI Taxonomy" id="1400762"/>
    <lineage>
        <taxon>Eukaryota</taxon>
        <taxon>Fungi</taxon>
        <taxon>Dikarya</taxon>
        <taxon>Basidiomycota</taxon>
        <taxon>Agaricomycotina</taxon>
        <taxon>Agaricomycetes</taxon>
        <taxon>Agaricomycetidae</taxon>
        <taxon>Agaricales</taxon>
        <taxon>Agaricineae</taxon>
        <taxon>Agaricaceae</taxon>
        <taxon>Macrolepiota</taxon>
    </lineage>
</organism>
<keyword evidence="3" id="KW-0472">Membrane</keyword>
<feature type="coiled-coil region" evidence="1">
    <location>
        <begin position="938"/>
        <end position="995"/>
    </location>
</feature>
<dbReference type="AlphaFoldDB" id="A0A9P5XD57"/>
<keyword evidence="3" id="KW-0812">Transmembrane</keyword>
<name>A0A9P5XD57_9AGAR</name>
<feature type="compositionally biased region" description="Low complexity" evidence="2">
    <location>
        <begin position="883"/>
        <end position="895"/>
    </location>
</feature>
<feature type="compositionally biased region" description="Polar residues" evidence="2">
    <location>
        <begin position="737"/>
        <end position="751"/>
    </location>
</feature>
<comment type="caution">
    <text evidence="4">The sequence shown here is derived from an EMBL/GenBank/DDBJ whole genome shotgun (WGS) entry which is preliminary data.</text>
</comment>
<keyword evidence="5" id="KW-1185">Reference proteome</keyword>
<feature type="compositionally biased region" description="Pro residues" evidence="2">
    <location>
        <begin position="496"/>
        <end position="505"/>
    </location>
</feature>
<gene>
    <name evidence="4" type="ORF">P691DRAFT_812887</name>
</gene>
<evidence type="ECO:0000256" key="3">
    <source>
        <dbReference type="SAM" id="Phobius"/>
    </source>
</evidence>
<feature type="transmembrane region" description="Helical" evidence="3">
    <location>
        <begin position="97"/>
        <end position="118"/>
    </location>
</feature>
<dbReference type="EMBL" id="MU151138">
    <property type="protein sequence ID" value="KAF9449193.1"/>
    <property type="molecule type" value="Genomic_DNA"/>
</dbReference>
<feature type="compositionally biased region" description="Polar residues" evidence="2">
    <location>
        <begin position="905"/>
        <end position="915"/>
    </location>
</feature>
<feature type="transmembrane region" description="Helical" evidence="3">
    <location>
        <begin position="46"/>
        <end position="67"/>
    </location>
</feature>
<dbReference type="OrthoDB" id="3231855at2759"/>
<evidence type="ECO:0000313" key="5">
    <source>
        <dbReference type="Proteomes" id="UP000807342"/>
    </source>
</evidence>
<feature type="compositionally biased region" description="Low complexity" evidence="2">
    <location>
        <begin position="260"/>
        <end position="279"/>
    </location>
</feature>
<sequence length="1104" mass="119616">MSIVSTIFSSRSSSRINARLVSLMDNVFAIAFGLGVRFVVDTVSHRSLRLAGTLVGLWEGVVTLHFLKKMPKSFDPYIAYLVRLFVDFLVTESLLRLVLVVVWTGLGMVLADIAPAIWHDVGAHRIWRRFRRDMYYVSRSLPRIPPIVPRARVVRFSPVIEPTDISETMSTLSPTAATPTITSQAPTHIVPPTPAVPREKRPIPGRFTASEISETDTERGSALGLRPGASSSAVGTSRVRYTMRPRRPSIDIGSPAPAPSIDDSNISSDASSVSTDTASQPIEIEEEIEVPVRSRDKNKGKERAIEEGDSDTPTRRPIELPPTPSDSAPRYPNRASVVPTITGMPSIPDFFESGLGSDWENIRKEEAEHERPPSPPEKDFDSPPPQEFGLPPAQDLGSPPAQDFRSPPARDSRSPPVQDFRSPPVHYVPPPSAYAPTPRPSHFDQDLWDDVSNIAPPTPYTRATPKQRASRSPPPTSTIPTSIPTVPKSKKKRTTEPPPPPPIPQTPVYGDAWDTEKDQLPPSTPSFFTRTPIQDSTSELNNNNETQIPPTDSNTVPPVEADNQDPIPTPGAPDIGGELADPWADASPPVQQQDEQQERNDPAPEQTGQRSVPPTPQVKTRAPPTPSMPSRAPPTPQQQSKTVPPTPQQQSGTIPPTPHQPLKSVPPTPQQPLKSVPPTPQQPHKSIPPTPQQQTKTVPPTPLQQPKTVPPTPLQQPKTVPSTPWQAPKNVPPTPQQPLKSVSPTPHQPSKSVPPTPQVAPKTVPPTPHQPTTAVPPTPQQRTRTPPKTMPPPTPAAQRSRSLFDDFDFERRVYESGGGPATGSGGPAVAQQQQQQQQQQQSGGDLVDLGGDDNGGRGGSGSRSPEDTGDGNGGDGNGEDPNADAANNEANPEDTGQIQFDEHNNPLSPASSGYSSVAGVPSQIKERNKQAIIIRAQIVEVTNAIDRLKEDKLRAEGREELDPLNEESAVLEQEIKKAEKSLEKLKKRSEKRYQAAVDSTNHLTSVPKTLNLNFETSSAEQAAAKLEDTLGLFFGPERKTVGLSIAVPKGGPGKNVKAAIQKVFDEYGIRSIPKVTGVSVVMGSKTYFDMVTAFRQKHAKADDS</sequence>
<feature type="compositionally biased region" description="Low complexity" evidence="2">
    <location>
        <begin position="827"/>
        <end position="849"/>
    </location>
</feature>
<feature type="compositionally biased region" description="Pro residues" evidence="2">
    <location>
        <begin position="752"/>
        <end position="779"/>
    </location>
</feature>
<proteinExistence type="predicted"/>
<feature type="compositionally biased region" description="Gly residues" evidence="2">
    <location>
        <begin position="816"/>
        <end position="826"/>
    </location>
</feature>